<name>A0ACA9NG41_9GLOM</name>
<evidence type="ECO:0000313" key="2">
    <source>
        <dbReference type="Proteomes" id="UP000789702"/>
    </source>
</evidence>
<protein>
    <submittedName>
        <fullName evidence="1">3637_t:CDS:1</fullName>
    </submittedName>
</protein>
<gene>
    <name evidence="1" type="ORF">DHETER_LOCUS9495</name>
</gene>
<dbReference type="Proteomes" id="UP000789702">
    <property type="component" value="Unassembled WGS sequence"/>
</dbReference>
<organism evidence="1 2">
    <name type="scientific">Dentiscutata heterogama</name>
    <dbReference type="NCBI Taxonomy" id="1316150"/>
    <lineage>
        <taxon>Eukaryota</taxon>
        <taxon>Fungi</taxon>
        <taxon>Fungi incertae sedis</taxon>
        <taxon>Mucoromycota</taxon>
        <taxon>Glomeromycotina</taxon>
        <taxon>Glomeromycetes</taxon>
        <taxon>Diversisporales</taxon>
        <taxon>Gigasporaceae</taxon>
        <taxon>Dentiscutata</taxon>
    </lineage>
</organism>
<reference evidence="1" key="1">
    <citation type="submission" date="2021-06" db="EMBL/GenBank/DDBJ databases">
        <authorList>
            <person name="Kallberg Y."/>
            <person name="Tangrot J."/>
            <person name="Rosling A."/>
        </authorList>
    </citation>
    <scope>NUCLEOTIDE SEQUENCE</scope>
    <source>
        <strain evidence="1">IL203A</strain>
    </source>
</reference>
<keyword evidence="2" id="KW-1185">Reference proteome</keyword>
<dbReference type="EMBL" id="CAJVPU010016768">
    <property type="protein sequence ID" value="CAG8655347.1"/>
    <property type="molecule type" value="Genomic_DNA"/>
</dbReference>
<comment type="caution">
    <text evidence="1">The sequence shown here is derived from an EMBL/GenBank/DDBJ whole genome shotgun (WGS) entry which is preliminary data.</text>
</comment>
<sequence length="140" mass="16336">MGDMVTVKEKRAVLSKKDALWKLANKLFATLSLPDPKMHEIFKYAPEITPTEFNNIYAYYDFGVAQHQKKNMQTNELTINSNSQINETENNNVSARQLHEQAGTKRQHRVTNNNEKKILENLLKYDNFPEDKVIEILRQL</sequence>
<proteinExistence type="predicted"/>
<accession>A0ACA9NG41</accession>
<evidence type="ECO:0000313" key="1">
    <source>
        <dbReference type="EMBL" id="CAG8655347.1"/>
    </source>
</evidence>